<evidence type="ECO:0000313" key="1">
    <source>
        <dbReference type="EMBL" id="OCA55170.1"/>
    </source>
</evidence>
<organism evidence="1 2">
    <name type="scientific">Photorhabdus namnaonensis</name>
    <dbReference type="NCBI Taxonomy" id="1851568"/>
    <lineage>
        <taxon>Bacteria</taxon>
        <taxon>Pseudomonadati</taxon>
        <taxon>Pseudomonadota</taxon>
        <taxon>Gammaproteobacteria</taxon>
        <taxon>Enterobacterales</taxon>
        <taxon>Morganellaceae</taxon>
        <taxon>Photorhabdus</taxon>
    </lineage>
</organism>
<dbReference type="AlphaFoldDB" id="A0A1B8YJ68"/>
<reference evidence="2" key="1">
    <citation type="submission" date="2015-11" db="EMBL/GenBank/DDBJ databases">
        <authorList>
            <person name="Tobias N.J."/>
            <person name="Mishra B."/>
            <person name="Gupta D.K."/>
            <person name="Thines M."/>
            <person name="Stinear T.P."/>
            <person name="Bode H.B."/>
        </authorList>
    </citation>
    <scope>NUCLEOTIDE SEQUENCE [LARGE SCALE GENOMIC DNA]</scope>
    <source>
        <strain evidence="2">PB45.5</strain>
    </source>
</reference>
<dbReference type="EMBL" id="LOIC01000044">
    <property type="protein sequence ID" value="OCA55170.1"/>
    <property type="molecule type" value="Genomic_DNA"/>
</dbReference>
<keyword evidence="2" id="KW-1185">Reference proteome</keyword>
<dbReference type="RefSeq" id="WP_065390024.1">
    <property type="nucleotide sequence ID" value="NZ_CAWMQN010000044.1"/>
</dbReference>
<evidence type="ECO:0000313" key="2">
    <source>
        <dbReference type="Proteomes" id="UP000092665"/>
    </source>
</evidence>
<name>A0A1B8YJ68_9GAMM</name>
<protein>
    <submittedName>
        <fullName evidence="1">Uncharacterized protein</fullName>
    </submittedName>
</protein>
<dbReference type="Proteomes" id="UP000092665">
    <property type="component" value="Unassembled WGS sequence"/>
</dbReference>
<proteinExistence type="predicted"/>
<comment type="caution">
    <text evidence="1">The sequence shown here is derived from an EMBL/GenBank/DDBJ whole genome shotgun (WGS) entry which is preliminary data.</text>
</comment>
<sequence length="77" mass="9131">MMKIQDTYSFEIWCEDVRIMPSEIERISVEVSGVNEESLQSMINEFYCEDILKIIGEKDIVNYLEENGYSVIKREEE</sequence>
<accession>A0A1B8YJ68</accession>
<gene>
    <name evidence="1" type="ORF">Phpb_01788</name>
</gene>